<dbReference type="GO" id="GO:0005634">
    <property type="term" value="C:nucleus"/>
    <property type="evidence" value="ECO:0007669"/>
    <property type="project" value="TreeGrafter"/>
</dbReference>
<protein>
    <recommendedName>
        <fullName evidence="12">E3 ubiquitin-protein ligase RNF25</fullName>
        <ecNumber evidence="4">2.3.2.27</ecNumber>
    </recommendedName>
    <alternativeName>
        <fullName evidence="13">RING finger protein 25</fullName>
    </alternativeName>
</protein>
<evidence type="ECO:0000256" key="1">
    <source>
        <dbReference type="ARBA" id="ARBA00000900"/>
    </source>
</evidence>
<dbReference type="PROSITE" id="PS50908">
    <property type="entry name" value="RWD"/>
    <property type="match status" value="1"/>
</dbReference>
<evidence type="ECO:0000313" key="19">
    <source>
        <dbReference type="Proteomes" id="UP001460270"/>
    </source>
</evidence>
<feature type="compositionally biased region" description="Basic residues" evidence="15">
    <location>
        <begin position="393"/>
        <end position="411"/>
    </location>
</feature>
<dbReference type="EC" id="2.3.2.27" evidence="4"/>
<dbReference type="InterPro" id="IPR006575">
    <property type="entry name" value="RWD_dom"/>
</dbReference>
<keyword evidence="5" id="KW-0963">Cytoplasm</keyword>
<dbReference type="FunFam" id="3.10.110.10:FF:000052">
    <property type="entry name" value="Putative e3 ubiquitin-protein ligase rnf25"/>
    <property type="match status" value="1"/>
</dbReference>
<dbReference type="GO" id="GO:0008270">
    <property type="term" value="F:zinc ion binding"/>
    <property type="evidence" value="ECO:0007669"/>
    <property type="project" value="UniProtKB-KW"/>
</dbReference>
<name>A0AAW0PS43_9GOBI</name>
<feature type="region of interest" description="Disordered" evidence="15">
    <location>
        <begin position="261"/>
        <end position="319"/>
    </location>
</feature>
<evidence type="ECO:0000256" key="7">
    <source>
        <dbReference type="ARBA" id="ARBA00022723"/>
    </source>
</evidence>
<dbReference type="GO" id="GO:0016567">
    <property type="term" value="P:protein ubiquitination"/>
    <property type="evidence" value="ECO:0007669"/>
    <property type="project" value="TreeGrafter"/>
</dbReference>
<evidence type="ECO:0000256" key="10">
    <source>
        <dbReference type="ARBA" id="ARBA00022833"/>
    </source>
</evidence>
<dbReference type="CDD" id="cd23818">
    <property type="entry name" value="RWD_RNF25"/>
    <property type="match status" value="1"/>
</dbReference>
<dbReference type="GO" id="GO:0005737">
    <property type="term" value="C:cytoplasm"/>
    <property type="evidence" value="ECO:0007669"/>
    <property type="project" value="UniProtKB-SubCell"/>
</dbReference>
<dbReference type="SUPFAM" id="SSF57850">
    <property type="entry name" value="RING/U-box"/>
    <property type="match status" value="1"/>
</dbReference>
<keyword evidence="19" id="KW-1185">Reference proteome</keyword>
<gene>
    <name evidence="18" type="ORF">WMY93_001854</name>
</gene>
<dbReference type="Proteomes" id="UP001460270">
    <property type="component" value="Unassembled WGS sequence"/>
</dbReference>
<dbReference type="SUPFAM" id="SSF54495">
    <property type="entry name" value="UBC-like"/>
    <property type="match status" value="1"/>
</dbReference>
<dbReference type="InterPro" id="IPR016135">
    <property type="entry name" value="UBQ-conjugating_enzyme/RWD"/>
</dbReference>
<sequence>MASECDVASEIEVLQSIYLDELLVERTNDGGWEVRLVLHPSTAQDSVSQFVRLTLTLTLDQQYPFSSPHISIKNPRGLSDDKINSVQRSLQAEAESSVGSPVLYQLIEKAKEILTESNIPHGNCVICLYDFKEGETLTKTCCYHYFHSHCLGRYVQHSEQELEQRQKELQEDKTRDTSNKQELSVVCPVCREPLNYDVSQLLSCPAPLLPEVNETVFSSEFQLKWSELQMILEKQRTNGGIIDPEEESNRFLIHIQAPAASENPDADTSPDLPSPPNPDPTAGTDPSLPSVHQCRVDPQNSRRQSHGRGPRRGGRFRPIADQLDTLSLCSNETKHAKHTSNTRLLKDDSNHPTQADTAMEAPKSDQERGQRGRRRGPHHHQAPGRQYWEGRSGHPHPHCYRGGKSQRRGAPHRPVERERNREEVL</sequence>
<dbReference type="InterPro" id="IPR013083">
    <property type="entry name" value="Znf_RING/FYVE/PHD"/>
</dbReference>
<dbReference type="SMART" id="SM00184">
    <property type="entry name" value="RING"/>
    <property type="match status" value="1"/>
</dbReference>
<dbReference type="CDD" id="cd16470">
    <property type="entry name" value="RING-H2_RNF25"/>
    <property type="match status" value="1"/>
</dbReference>
<comment type="catalytic activity">
    <reaction evidence="1">
        <text>S-ubiquitinyl-[E2 ubiquitin-conjugating enzyme]-L-cysteine + [acceptor protein]-L-lysine = [E2 ubiquitin-conjugating enzyme]-L-cysteine + N(6)-ubiquitinyl-[acceptor protein]-L-lysine.</text>
        <dbReference type="EC" id="2.3.2.27"/>
    </reaction>
</comment>
<comment type="pathway">
    <text evidence="3">Protein modification; protein ubiquitination.</text>
</comment>
<evidence type="ECO:0000259" key="17">
    <source>
        <dbReference type="PROSITE" id="PS50908"/>
    </source>
</evidence>
<comment type="caution">
    <text evidence="18">The sequence shown here is derived from an EMBL/GenBank/DDBJ whole genome shotgun (WGS) entry which is preliminary data.</text>
</comment>
<evidence type="ECO:0000256" key="9">
    <source>
        <dbReference type="ARBA" id="ARBA00022786"/>
    </source>
</evidence>
<keyword evidence="7" id="KW-0479">Metal-binding</keyword>
<proteinExistence type="inferred from homology"/>
<keyword evidence="8 14" id="KW-0863">Zinc-finger</keyword>
<dbReference type="AlphaFoldDB" id="A0AAW0PS43"/>
<dbReference type="FunFam" id="3.30.40.10:FF:000215">
    <property type="entry name" value="E3 ubiquitin-protein ligase RNF25"/>
    <property type="match status" value="1"/>
</dbReference>
<evidence type="ECO:0000256" key="6">
    <source>
        <dbReference type="ARBA" id="ARBA00022679"/>
    </source>
</evidence>
<keyword evidence="6" id="KW-0808">Transferase</keyword>
<accession>A0AAW0PS43</accession>
<evidence type="ECO:0000256" key="8">
    <source>
        <dbReference type="ARBA" id="ARBA00022771"/>
    </source>
</evidence>
<evidence type="ECO:0000256" key="11">
    <source>
        <dbReference type="ARBA" id="ARBA00060737"/>
    </source>
</evidence>
<dbReference type="SMART" id="SM00591">
    <property type="entry name" value="RWD"/>
    <property type="match status" value="1"/>
</dbReference>
<feature type="domain" description="RWD" evidence="17">
    <location>
        <begin position="9"/>
        <end position="117"/>
    </location>
</feature>
<dbReference type="GO" id="GO:0061630">
    <property type="term" value="F:ubiquitin protein ligase activity"/>
    <property type="evidence" value="ECO:0007669"/>
    <property type="project" value="UniProtKB-EC"/>
</dbReference>
<evidence type="ECO:0000256" key="3">
    <source>
        <dbReference type="ARBA" id="ARBA00004906"/>
    </source>
</evidence>
<dbReference type="EMBL" id="JBBPFD010000002">
    <property type="protein sequence ID" value="KAK7938528.1"/>
    <property type="molecule type" value="Genomic_DNA"/>
</dbReference>
<evidence type="ECO:0000256" key="2">
    <source>
        <dbReference type="ARBA" id="ARBA00004496"/>
    </source>
</evidence>
<dbReference type="PANTHER" id="PTHR13198:SF4">
    <property type="entry name" value="E3 UBIQUITIN-PROTEIN LIGASE RNF25"/>
    <property type="match status" value="1"/>
</dbReference>
<dbReference type="Pfam" id="PF13639">
    <property type="entry name" value="zf-RING_2"/>
    <property type="match status" value="1"/>
</dbReference>
<dbReference type="Pfam" id="PF05773">
    <property type="entry name" value="RWD"/>
    <property type="match status" value="1"/>
</dbReference>
<feature type="compositionally biased region" description="Basic and acidic residues" evidence="15">
    <location>
        <begin position="413"/>
        <end position="425"/>
    </location>
</feature>
<feature type="compositionally biased region" description="Basic residues" evidence="15">
    <location>
        <begin position="371"/>
        <end position="382"/>
    </location>
</feature>
<feature type="domain" description="RING-type" evidence="16">
    <location>
        <begin position="124"/>
        <end position="191"/>
    </location>
</feature>
<keyword evidence="9" id="KW-0833">Ubl conjugation pathway</keyword>
<evidence type="ECO:0000256" key="12">
    <source>
        <dbReference type="ARBA" id="ARBA00067354"/>
    </source>
</evidence>
<evidence type="ECO:0000313" key="18">
    <source>
        <dbReference type="EMBL" id="KAK7938528.1"/>
    </source>
</evidence>
<dbReference type="PANTHER" id="PTHR13198">
    <property type="entry name" value="RING FINGER PROTEIN 25"/>
    <property type="match status" value="1"/>
</dbReference>
<evidence type="ECO:0000256" key="4">
    <source>
        <dbReference type="ARBA" id="ARBA00012483"/>
    </source>
</evidence>
<reference evidence="19" key="1">
    <citation type="submission" date="2024-04" db="EMBL/GenBank/DDBJ databases">
        <title>Salinicola lusitanus LLJ914,a marine bacterium isolated from the Okinawa Trough.</title>
        <authorList>
            <person name="Li J."/>
        </authorList>
    </citation>
    <scope>NUCLEOTIDE SEQUENCE [LARGE SCALE GENOMIC DNA]</scope>
</reference>
<evidence type="ECO:0000256" key="14">
    <source>
        <dbReference type="PROSITE-ProRule" id="PRU00175"/>
    </source>
</evidence>
<dbReference type="PROSITE" id="PS50089">
    <property type="entry name" value="ZF_RING_2"/>
    <property type="match status" value="1"/>
</dbReference>
<organism evidence="18 19">
    <name type="scientific">Mugilogobius chulae</name>
    <name type="common">yellowstripe goby</name>
    <dbReference type="NCBI Taxonomy" id="88201"/>
    <lineage>
        <taxon>Eukaryota</taxon>
        <taxon>Metazoa</taxon>
        <taxon>Chordata</taxon>
        <taxon>Craniata</taxon>
        <taxon>Vertebrata</taxon>
        <taxon>Euteleostomi</taxon>
        <taxon>Actinopterygii</taxon>
        <taxon>Neopterygii</taxon>
        <taxon>Teleostei</taxon>
        <taxon>Neoteleostei</taxon>
        <taxon>Acanthomorphata</taxon>
        <taxon>Gobiaria</taxon>
        <taxon>Gobiiformes</taxon>
        <taxon>Gobioidei</taxon>
        <taxon>Gobiidae</taxon>
        <taxon>Gobionellinae</taxon>
        <taxon>Mugilogobius</taxon>
    </lineage>
</organism>
<evidence type="ECO:0000256" key="5">
    <source>
        <dbReference type="ARBA" id="ARBA00022490"/>
    </source>
</evidence>
<dbReference type="InterPro" id="IPR039133">
    <property type="entry name" value="RNF25"/>
</dbReference>
<comment type="subcellular location">
    <subcellularLocation>
        <location evidence="2">Cytoplasm</location>
    </subcellularLocation>
</comment>
<dbReference type="Gene3D" id="3.10.110.10">
    <property type="entry name" value="Ubiquitin Conjugating Enzyme"/>
    <property type="match status" value="1"/>
</dbReference>
<comment type="similarity">
    <text evidence="11">Belongs to the RNF25 family.</text>
</comment>
<feature type="compositionally biased region" description="Basic residues" evidence="15">
    <location>
        <begin position="303"/>
        <end position="315"/>
    </location>
</feature>
<evidence type="ECO:0000256" key="13">
    <source>
        <dbReference type="ARBA" id="ARBA00075535"/>
    </source>
</evidence>
<dbReference type="InterPro" id="IPR001841">
    <property type="entry name" value="Znf_RING"/>
</dbReference>
<dbReference type="Gene3D" id="3.30.40.10">
    <property type="entry name" value="Zinc/RING finger domain, C3HC4 (zinc finger)"/>
    <property type="match status" value="1"/>
</dbReference>
<keyword evidence="10" id="KW-0862">Zinc</keyword>
<evidence type="ECO:0000256" key="15">
    <source>
        <dbReference type="SAM" id="MobiDB-lite"/>
    </source>
</evidence>
<evidence type="ECO:0000259" key="16">
    <source>
        <dbReference type="PROSITE" id="PS50089"/>
    </source>
</evidence>
<feature type="region of interest" description="Disordered" evidence="15">
    <location>
        <begin position="332"/>
        <end position="425"/>
    </location>
</feature>